<dbReference type="STRING" id="640948.SAMN05216238_11317"/>
<organism evidence="3 4">
    <name type="scientific">Lentibacillus persicus</name>
    <dbReference type="NCBI Taxonomy" id="640948"/>
    <lineage>
        <taxon>Bacteria</taxon>
        <taxon>Bacillati</taxon>
        <taxon>Bacillota</taxon>
        <taxon>Bacilli</taxon>
        <taxon>Bacillales</taxon>
        <taxon>Bacillaceae</taxon>
        <taxon>Lentibacillus</taxon>
    </lineage>
</organism>
<dbReference type="Proteomes" id="UP000199474">
    <property type="component" value="Unassembled WGS sequence"/>
</dbReference>
<accession>A0A1I1ZQB4</accession>
<evidence type="ECO:0000256" key="1">
    <source>
        <dbReference type="SAM" id="MobiDB-lite"/>
    </source>
</evidence>
<dbReference type="RefSeq" id="WP_090086925.1">
    <property type="nucleotide sequence ID" value="NZ_FOMR01000013.1"/>
</dbReference>
<feature type="compositionally biased region" description="Basic and acidic residues" evidence="1">
    <location>
        <begin position="56"/>
        <end position="68"/>
    </location>
</feature>
<dbReference type="OrthoDB" id="2963128at2"/>
<keyword evidence="4" id="KW-1185">Reference proteome</keyword>
<feature type="region of interest" description="Disordered" evidence="1">
    <location>
        <begin position="35"/>
        <end position="95"/>
    </location>
</feature>
<evidence type="ECO:0000256" key="2">
    <source>
        <dbReference type="SAM" id="Phobius"/>
    </source>
</evidence>
<dbReference type="AlphaFoldDB" id="A0A1I1ZQB4"/>
<keyword evidence="2" id="KW-1133">Transmembrane helix</keyword>
<protein>
    <submittedName>
        <fullName evidence="3">Uncharacterized protein</fullName>
    </submittedName>
</protein>
<keyword evidence="2" id="KW-0472">Membrane</keyword>
<gene>
    <name evidence="3" type="ORF">SAMN05216238_11317</name>
</gene>
<sequence length="226" mass="25859">MAKRVLYKFIFLLIVALLIIAVYVWKWTADEEQEQQNPESLFDESQQETEQPPALQEDKINEALDAKPDSNAADDTQNDTENKANQQTEDQHETTYQKQFGAQAVTTAKEQAQEGLALYLSQITDWDKWDGVVTASFLEEIKQDIPEVKEANVERRIESIELFASDATQKNNMTFGAFASWHVTSNGRLTNQRTQLFYVTMVQQNDQWLVNNMVTPDDGMEGKKAK</sequence>
<proteinExistence type="predicted"/>
<reference evidence="4" key="1">
    <citation type="submission" date="2016-10" db="EMBL/GenBank/DDBJ databases">
        <authorList>
            <person name="Varghese N."/>
            <person name="Submissions S."/>
        </authorList>
    </citation>
    <scope>NUCLEOTIDE SEQUENCE [LARGE SCALE GENOMIC DNA]</scope>
    <source>
        <strain evidence="4">DSM 22530</strain>
    </source>
</reference>
<dbReference type="EMBL" id="FOMR01000013">
    <property type="protein sequence ID" value="SFE33558.1"/>
    <property type="molecule type" value="Genomic_DNA"/>
</dbReference>
<feature type="transmembrane region" description="Helical" evidence="2">
    <location>
        <begin position="5"/>
        <end position="25"/>
    </location>
</feature>
<keyword evidence="2" id="KW-0812">Transmembrane</keyword>
<evidence type="ECO:0000313" key="3">
    <source>
        <dbReference type="EMBL" id="SFE33558.1"/>
    </source>
</evidence>
<evidence type="ECO:0000313" key="4">
    <source>
        <dbReference type="Proteomes" id="UP000199474"/>
    </source>
</evidence>
<name>A0A1I1ZQB4_9BACI</name>